<sequence length="300" mass="31711">MTAGLTTYTQGVSTLAAGNSAIGTGLAAIQQNLPTLTAGTTQLTAGTTALQTGTIQLLKGSATLASSLTTGVQKLSILHTTTRNADALAAPIHEVTSDVAKIPNNGTGMAPFAIAIGLYVGGIALGTMYEGFLPHRKPRWALTWWASKASVVALVGVLQTVLLDWSLTSATHLHVADQGLFFLVLLLGSWLFLSLIFCLRLLLGGFGTWLVSIVLVLQLAGAGGLYPTYLVNAFARSLNTWLPMTYLINALRSLISTHQSLTLDLWVITGLIIGFNLLMIGRFQIGLHQSVLAVIEDEAD</sequence>
<reference evidence="7" key="1">
    <citation type="journal article" date="2013" name="Genome Announc.">
        <title>Whole-Genome Sequencing of Lactobacillus shenzhenensis Strain LY-73T.</title>
        <authorList>
            <person name="Lin Z."/>
            <person name="Liu Z."/>
            <person name="Yang R."/>
            <person name="Zou Y."/>
            <person name="Wan D."/>
            <person name="Chen J."/>
            <person name="Guo M."/>
            <person name="Zhao J."/>
            <person name="Fang C."/>
            <person name="Yang R."/>
            <person name="Liu F."/>
        </authorList>
    </citation>
    <scope>NUCLEOTIDE SEQUENCE [LARGE SCALE GENOMIC DNA]</scope>
    <source>
        <strain evidence="7">LY-73</strain>
    </source>
</reference>
<dbReference type="AlphaFoldDB" id="U4TVN9"/>
<dbReference type="eggNOG" id="COG1511">
    <property type="taxonomic scope" value="Bacteria"/>
</dbReference>
<dbReference type="RefSeq" id="WP_022528851.1">
    <property type="nucleotide sequence ID" value="NZ_KI271584.1"/>
</dbReference>
<keyword evidence="4 5" id="KW-0472">Membrane</keyword>
<keyword evidence="3 5" id="KW-1133">Transmembrane helix</keyword>
<feature type="transmembrane region" description="Helical" evidence="5">
    <location>
        <begin position="209"/>
        <end position="231"/>
    </location>
</feature>
<evidence type="ECO:0000256" key="5">
    <source>
        <dbReference type="SAM" id="Phobius"/>
    </source>
</evidence>
<feature type="transmembrane region" description="Helical" evidence="5">
    <location>
        <begin position="149"/>
        <end position="167"/>
    </location>
</feature>
<dbReference type="STRING" id="1231336.L248_1984"/>
<dbReference type="Proteomes" id="UP000030647">
    <property type="component" value="Unassembled WGS sequence"/>
</dbReference>
<keyword evidence="7" id="KW-1185">Reference proteome</keyword>
<name>U4TVN9_9LACO</name>
<protein>
    <recommendedName>
        <fullName evidence="8">YhgE</fullName>
    </recommendedName>
</protein>
<evidence type="ECO:0000256" key="1">
    <source>
        <dbReference type="ARBA" id="ARBA00004141"/>
    </source>
</evidence>
<dbReference type="HOGENOM" id="CLU_846735_0_0_9"/>
<dbReference type="PANTHER" id="PTHR43077:SF5">
    <property type="entry name" value="PHAGE INFECTION PROTEIN"/>
    <property type="match status" value="1"/>
</dbReference>
<feature type="transmembrane region" description="Helical" evidence="5">
    <location>
        <begin position="261"/>
        <end position="280"/>
    </location>
</feature>
<comment type="subcellular location">
    <subcellularLocation>
        <location evidence="1">Membrane</location>
        <topology evidence="1">Multi-pass membrane protein</topology>
    </subcellularLocation>
</comment>
<dbReference type="InterPro" id="IPR017501">
    <property type="entry name" value="Phage_infect_YhgE_C"/>
</dbReference>
<dbReference type="NCBIfam" id="TIGR03062">
    <property type="entry name" value="pip_yhgE_Cterm"/>
    <property type="match status" value="1"/>
</dbReference>
<gene>
    <name evidence="6" type="ORF">L248_1984</name>
</gene>
<accession>U4TVN9</accession>
<feature type="transmembrane region" description="Helical" evidence="5">
    <location>
        <begin position="110"/>
        <end position="129"/>
    </location>
</feature>
<evidence type="ECO:0000256" key="3">
    <source>
        <dbReference type="ARBA" id="ARBA00022989"/>
    </source>
</evidence>
<proteinExistence type="predicted"/>
<feature type="transmembrane region" description="Helical" evidence="5">
    <location>
        <begin position="179"/>
        <end position="203"/>
    </location>
</feature>
<dbReference type="InterPro" id="IPR051328">
    <property type="entry name" value="T7SS_ABC-Transporter"/>
</dbReference>
<evidence type="ECO:0008006" key="8">
    <source>
        <dbReference type="Google" id="ProtNLM"/>
    </source>
</evidence>
<organism evidence="6 7">
    <name type="scientific">Schleiferilactobacillus shenzhenensis LY-73</name>
    <dbReference type="NCBI Taxonomy" id="1231336"/>
    <lineage>
        <taxon>Bacteria</taxon>
        <taxon>Bacillati</taxon>
        <taxon>Bacillota</taxon>
        <taxon>Bacilli</taxon>
        <taxon>Lactobacillales</taxon>
        <taxon>Lactobacillaceae</taxon>
        <taxon>Schleiferilactobacillus</taxon>
    </lineage>
</organism>
<dbReference type="EMBL" id="KI271584">
    <property type="protein sequence ID" value="ERL65908.1"/>
    <property type="molecule type" value="Genomic_DNA"/>
</dbReference>
<evidence type="ECO:0000313" key="6">
    <source>
        <dbReference type="EMBL" id="ERL65908.1"/>
    </source>
</evidence>
<dbReference type="PANTHER" id="PTHR43077">
    <property type="entry name" value="TRANSPORT PERMEASE YVFS-RELATED"/>
    <property type="match status" value="1"/>
</dbReference>
<evidence type="ECO:0000313" key="7">
    <source>
        <dbReference type="Proteomes" id="UP000030647"/>
    </source>
</evidence>
<keyword evidence="2 5" id="KW-0812">Transmembrane</keyword>
<evidence type="ECO:0000256" key="4">
    <source>
        <dbReference type="ARBA" id="ARBA00023136"/>
    </source>
</evidence>
<dbReference type="GO" id="GO:0016020">
    <property type="term" value="C:membrane"/>
    <property type="evidence" value="ECO:0007669"/>
    <property type="project" value="UniProtKB-SubCell"/>
</dbReference>
<evidence type="ECO:0000256" key="2">
    <source>
        <dbReference type="ARBA" id="ARBA00022692"/>
    </source>
</evidence>